<organism evidence="11 12">
    <name type="scientific">Achaetomium macrosporum</name>
    <dbReference type="NCBI Taxonomy" id="79813"/>
    <lineage>
        <taxon>Eukaryota</taxon>
        <taxon>Fungi</taxon>
        <taxon>Dikarya</taxon>
        <taxon>Ascomycota</taxon>
        <taxon>Pezizomycotina</taxon>
        <taxon>Sordariomycetes</taxon>
        <taxon>Sordariomycetidae</taxon>
        <taxon>Sordariales</taxon>
        <taxon>Chaetomiaceae</taxon>
        <taxon>Achaetomium</taxon>
    </lineage>
</organism>
<comment type="similarity">
    <text evidence="2">Belongs to the HTP reductase family.</text>
</comment>
<evidence type="ECO:0000256" key="3">
    <source>
        <dbReference type="ARBA" id="ARBA00012851"/>
    </source>
</evidence>
<dbReference type="EMBL" id="MU860182">
    <property type="protein sequence ID" value="KAK4236620.1"/>
    <property type="molecule type" value="Genomic_DNA"/>
</dbReference>
<evidence type="ECO:0000256" key="1">
    <source>
        <dbReference type="ARBA" id="ARBA00003555"/>
    </source>
</evidence>
<reference evidence="11" key="2">
    <citation type="submission" date="2023-05" db="EMBL/GenBank/DDBJ databases">
        <authorList>
            <consortium name="Lawrence Berkeley National Laboratory"/>
            <person name="Steindorff A."/>
            <person name="Hensen N."/>
            <person name="Bonometti L."/>
            <person name="Westerberg I."/>
            <person name="Brannstrom I.O."/>
            <person name="Guillou S."/>
            <person name="Cros-Aarteil S."/>
            <person name="Calhoun S."/>
            <person name="Haridas S."/>
            <person name="Kuo A."/>
            <person name="Mondo S."/>
            <person name="Pangilinan J."/>
            <person name="Riley R."/>
            <person name="Labutti K."/>
            <person name="Andreopoulos B."/>
            <person name="Lipzen A."/>
            <person name="Chen C."/>
            <person name="Yanf M."/>
            <person name="Daum C."/>
            <person name="Ng V."/>
            <person name="Clum A."/>
            <person name="Ohm R."/>
            <person name="Martin F."/>
            <person name="Silar P."/>
            <person name="Natvig D."/>
            <person name="Lalanne C."/>
            <person name="Gautier V."/>
            <person name="Ament-Velasquez S.L."/>
            <person name="Kruys A."/>
            <person name="Hutchinson M.I."/>
            <person name="Powell A.J."/>
            <person name="Barry K."/>
            <person name="Miller A.N."/>
            <person name="Grigoriev I.V."/>
            <person name="Debuchy R."/>
            <person name="Gladieux P."/>
            <person name="Thoren M.H."/>
            <person name="Johannesson H."/>
        </authorList>
    </citation>
    <scope>NUCLEOTIDE SEQUENCE</scope>
    <source>
        <strain evidence="11">CBS 532.94</strain>
    </source>
</reference>
<comment type="catalytic activity">
    <reaction evidence="9">
        <text>2,5-diamino-6-(1-D-ribitylamino)pyrimidin-4(3H)-one 5'-phosphate + NADP(+) = 2,5-diamino-6-(1-D-ribosylamino)pyrimidin-4(3H)-one 5'-phosphate + NADPH + H(+)</text>
        <dbReference type="Rhea" id="RHEA:27278"/>
        <dbReference type="ChEBI" id="CHEBI:15378"/>
        <dbReference type="ChEBI" id="CHEBI:57783"/>
        <dbReference type="ChEBI" id="CHEBI:58349"/>
        <dbReference type="ChEBI" id="CHEBI:58890"/>
        <dbReference type="ChEBI" id="CHEBI:59545"/>
        <dbReference type="EC" id="1.1.1.302"/>
    </reaction>
</comment>
<comment type="catalytic activity">
    <reaction evidence="8">
        <text>2,5-diamino-6-(1-D-ribitylamino)pyrimidin-4(3H)-one 5'-phosphate + NAD(+) = 2,5-diamino-6-(1-D-ribosylamino)pyrimidin-4(3H)-one 5'-phosphate + NADH + H(+)</text>
        <dbReference type="Rhea" id="RHEA:27274"/>
        <dbReference type="ChEBI" id="CHEBI:15378"/>
        <dbReference type="ChEBI" id="CHEBI:57540"/>
        <dbReference type="ChEBI" id="CHEBI:57945"/>
        <dbReference type="ChEBI" id="CHEBI:58890"/>
        <dbReference type="ChEBI" id="CHEBI:59545"/>
        <dbReference type="EC" id="1.1.1.302"/>
    </reaction>
</comment>
<protein>
    <recommendedName>
        <fullName evidence="4">2,5-diamino-6-ribosylamino-4(3H)-pyrimidinone 5'-phosphate reductase</fullName>
        <ecNumber evidence="3">1.1.1.302</ecNumber>
    </recommendedName>
    <alternativeName>
        <fullName evidence="7">2,5-diamino-6-(5-phospho-D-ribosylamino)pyrimidin-4(3H)-one reductase</fullName>
    </alternativeName>
    <alternativeName>
        <fullName evidence="6">2,5-diamino-6-ribitylamino-4(3H)-pyrimidinone 5'-phosphate synthase</fullName>
    </alternativeName>
</protein>
<dbReference type="InterPro" id="IPR050765">
    <property type="entry name" value="Riboflavin_Biosynth_HTPR"/>
</dbReference>
<keyword evidence="12" id="KW-1185">Reference proteome</keyword>
<keyword evidence="5" id="KW-0686">Riboflavin biosynthesis</keyword>
<dbReference type="GO" id="GO:0009231">
    <property type="term" value="P:riboflavin biosynthetic process"/>
    <property type="evidence" value="ECO:0007669"/>
    <property type="project" value="UniProtKB-KW"/>
</dbReference>
<evidence type="ECO:0000256" key="9">
    <source>
        <dbReference type="ARBA" id="ARBA00049020"/>
    </source>
</evidence>
<dbReference type="PANTHER" id="PTHR38011">
    <property type="entry name" value="DIHYDROFOLATE REDUCTASE FAMILY PROTEIN (AFU_ORTHOLOGUE AFUA_8G06820)"/>
    <property type="match status" value="1"/>
</dbReference>
<comment type="caution">
    <text evidence="11">The sequence shown here is derived from an EMBL/GenBank/DDBJ whole genome shotgun (WGS) entry which is preliminary data.</text>
</comment>
<dbReference type="Proteomes" id="UP001303760">
    <property type="component" value="Unassembled WGS sequence"/>
</dbReference>
<dbReference type="AlphaFoldDB" id="A0AAN7C7H2"/>
<dbReference type="GO" id="GO:0008703">
    <property type="term" value="F:5-amino-6-(5-phosphoribosylamino)uracil reductase activity"/>
    <property type="evidence" value="ECO:0007669"/>
    <property type="project" value="InterPro"/>
</dbReference>
<proteinExistence type="inferred from homology"/>
<name>A0AAN7C7H2_9PEZI</name>
<comment type="function">
    <text evidence="1">Catalyzes an early step in riboflavin biosynthesis, the NADPH-dependent reduction of the ribose side chain of 2,5-diamino-6-ribosylamino-4(3H)-pyrimidinone 5'-phosphate, yielding 2,5-diamino-6-ribitylamino-4(3H)-pyrimidinone 5'-phosphate.</text>
</comment>
<feature type="domain" description="Bacterial bifunctional deaminase-reductase C-terminal" evidence="10">
    <location>
        <begin position="5"/>
        <end position="185"/>
    </location>
</feature>
<evidence type="ECO:0000256" key="7">
    <source>
        <dbReference type="ARBA" id="ARBA00031630"/>
    </source>
</evidence>
<evidence type="ECO:0000256" key="8">
    <source>
        <dbReference type="ARBA" id="ARBA00047550"/>
    </source>
</evidence>
<dbReference type="Pfam" id="PF01872">
    <property type="entry name" value="RibD_C"/>
    <property type="match status" value="1"/>
</dbReference>
<evidence type="ECO:0000256" key="5">
    <source>
        <dbReference type="ARBA" id="ARBA00022619"/>
    </source>
</evidence>
<evidence type="ECO:0000256" key="4">
    <source>
        <dbReference type="ARBA" id="ARBA00015035"/>
    </source>
</evidence>
<evidence type="ECO:0000256" key="2">
    <source>
        <dbReference type="ARBA" id="ARBA00009723"/>
    </source>
</evidence>
<evidence type="ECO:0000313" key="12">
    <source>
        <dbReference type="Proteomes" id="UP001303760"/>
    </source>
</evidence>
<dbReference type="PANTHER" id="PTHR38011:SF11">
    <property type="entry name" value="2,5-DIAMINO-6-RIBOSYLAMINO-4(3H)-PYRIMIDINONE 5'-PHOSPHATE REDUCTASE"/>
    <property type="match status" value="1"/>
</dbReference>
<dbReference type="EC" id="1.1.1.302" evidence="3"/>
<dbReference type="SUPFAM" id="SSF53597">
    <property type="entry name" value="Dihydrofolate reductase-like"/>
    <property type="match status" value="1"/>
</dbReference>
<gene>
    <name evidence="11" type="ORF">C8A03DRAFT_35476</name>
</gene>
<dbReference type="InterPro" id="IPR024072">
    <property type="entry name" value="DHFR-like_dom_sf"/>
</dbReference>
<dbReference type="InterPro" id="IPR002734">
    <property type="entry name" value="RibDG_C"/>
</dbReference>
<evidence type="ECO:0000313" key="11">
    <source>
        <dbReference type="EMBL" id="KAK4236620.1"/>
    </source>
</evidence>
<evidence type="ECO:0000256" key="6">
    <source>
        <dbReference type="ARBA" id="ARBA00030073"/>
    </source>
</evidence>
<sequence>MPRLLRYNLAPSLNGLIATLPSHSHAWVVPDASIDFAALYAEFDTFVMGCKTYETFLELPAHGNPLAGRAKEDVVVVSSGTGRREGWGDVTVIGSKGDGEVVEFVRSLKAEDTGKKKDVWLMGGGRLAGLLMREGLVDVVEAAIMPVVIERGVGMFGDGGEGNDEAERVWKLVLESVRALESGIVMTRYRVVYD</sequence>
<reference evidence="11" key="1">
    <citation type="journal article" date="2023" name="Mol. Phylogenet. Evol.">
        <title>Genome-scale phylogeny and comparative genomics of the fungal order Sordariales.</title>
        <authorList>
            <person name="Hensen N."/>
            <person name="Bonometti L."/>
            <person name="Westerberg I."/>
            <person name="Brannstrom I.O."/>
            <person name="Guillou S."/>
            <person name="Cros-Aarteil S."/>
            <person name="Calhoun S."/>
            <person name="Haridas S."/>
            <person name="Kuo A."/>
            <person name="Mondo S."/>
            <person name="Pangilinan J."/>
            <person name="Riley R."/>
            <person name="LaButti K."/>
            <person name="Andreopoulos B."/>
            <person name="Lipzen A."/>
            <person name="Chen C."/>
            <person name="Yan M."/>
            <person name="Daum C."/>
            <person name="Ng V."/>
            <person name="Clum A."/>
            <person name="Steindorff A."/>
            <person name="Ohm R.A."/>
            <person name="Martin F."/>
            <person name="Silar P."/>
            <person name="Natvig D.O."/>
            <person name="Lalanne C."/>
            <person name="Gautier V."/>
            <person name="Ament-Velasquez S.L."/>
            <person name="Kruys A."/>
            <person name="Hutchinson M.I."/>
            <person name="Powell A.J."/>
            <person name="Barry K."/>
            <person name="Miller A.N."/>
            <person name="Grigoriev I.V."/>
            <person name="Debuchy R."/>
            <person name="Gladieux P."/>
            <person name="Hiltunen Thoren M."/>
            <person name="Johannesson H."/>
        </authorList>
    </citation>
    <scope>NUCLEOTIDE SEQUENCE</scope>
    <source>
        <strain evidence="11">CBS 532.94</strain>
    </source>
</reference>
<evidence type="ECO:0000259" key="10">
    <source>
        <dbReference type="Pfam" id="PF01872"/>
    </source>
</evidence>
<dbReference type="Gene3D" id="3.40.430.10">
    <property type="entry name" value="Dihydrofolate Reductase, subunit A"/>
    <property type="match status" value="1"/>
</dbReference>
<accession>A0AAN7C7H2</accession>